<keyword evidence="3" id="KW-1185">Reference proteome</keyword>
<name>A0A1I6KR54_9FIRM</name>
<dbReference type="RefSeq" id="WP_092561484.1">
    <property type="nucleotide sequence ID" value="NZ_FOYZ01000010.1"/>
</dbReference>
<dbReference type="AlphaFoldDB" id="A0A1I6KR54"/>
<feature type="domain" description="DUF4130" evidence="1">
    <location>
        <begin position="88"/>
        <end position="252"/>
    </location>
</feature>
<dbReference type="OrthoDB" id="5290748at2"/>
<dbReference type="EMBL" id="FOYZ01000010">
    <property type="protein sequence ID" value="SFR93713.1"/>
    <property type="molecule type" value="Genomic_DNA"/>
</dbReference>
<dbReference type="Pfam" id="PF13566">
    <property type="entry name" value="DUF4130"/>
    <property type="match status" value="1"/>
</dbReference>
<sequence>MKNKRIYICENTTDGIFTAIYDAWASSYGHDYNQIAVREPDNYQFFSEFIYVKTDLDKAVKVSRSICGKISWQAYEMVFHSTLSKNENKADIIYRFLILGFAMGNKVLEHVSNPYVNGVFSMDINVKNEFFHYEGFLRFVELKNRILFARMRPENNILGPVADHFGDRLTDENWIIYDEDRQTAAIHQARTQWFIAENFEFNEAMDFSELEKQDSLYDLWKCFVDSIGIKERKNDKLRGQMLPNRFREFMPEVPYNKSKTRSKK</sequence>
<organism evidence="2 3">
    <name type="scientific">Anaeromicropila populeti</name>
    <dbReference type="NCBI Taxonomy" id="37658"/>
    <lineage>
        <taxon>Bacteria</taxon>
        <taxon>Bacillati</taxon>
        <taxon>Bacillota</taxon>
        <taxon>Clostridia</taxon>
        <taxon>Lachnospirales</taxon>
        <taxon>Lachnospiraceae</taxon>
        <taxon>Anaeromicropila</taxon>
    </lineage>
</organism>
<protein>
    <submittedName>
        <fullName evidence="2">Probable DNA metabolism protein</fullName>
    </submittedName>
</protein>
<evidence type="ECO:0000313" key="3">
    <source>
        <dbReference type="Proteomes" id="UP000199659"/>
    </source>
</evidence>
<evidence type="ECO:0000313" key="2">
    <source>
        <dbReference type="EMBL" id="SFR93713.1"/>
    </source>
</evidence>
<reference evidence="2 3" key="1">
    <citation type="submission" date="2016-10" db="EMBL/GenBank/DDBJ databases">
        <authorList>
            <person name="de Groot N.N."/>
        </authorList>
    </citation>
    <scope>NUCLEOTIDE SEQUENCE [LARGE SCALE GENOMIC DNA]</scope>
    <source>
        <strain evidence="2 3">743A</strain>
    </source>
</reference>
<accession>A0A1I6KR54</accession>
<dbReference type="Proteomes" id="UP000199659">
    <property type="component" value="Unassembled WGS sequence"/>
</dbReference>
<proteinExistence type="predicted"/>
<dbReference type="NCBIfam" id="TIGR03915">
    <property type="entry name" value="SAM_7_link_chp"/>
    <property type="match status" value="1"/>
</dbReference>
<evidence type="ECO:0000259" key="1">
    <source>
        <dbReference type="Pfam" id="PF13566"/>
    </source>
</evidence>
<dbReference type="InterPro" id="IPR025404">
    <property type="entry name" value="DUF4130"/>
</dbReference>
<dbReference type="InterPro" id="IPR023875">
    <property type="entry name" value="DNA_repair_put"/>
</dbReference>
<dbReference type="STRING" id="37658.SAMN05661086_02610"/>
<gene>
    <name evidence="2" type="ORF">SAMN05661086_02610</name>
</gene>